<proteinExistence type="evidence at transcript level"/>
<dbReference type="PANTHER" id="PTHR35981:SF2">
    <property type="entry name" value="ION TRANSPORT PEPTIDE, ISOFORM C"/>
    <property type="match status" value="1"/>
</dbReference>
<evidence type="ECO:0000256" key="7">
    <source>
        <dbReference type="PIRSR" id="PIRSR631098-51"/>
    </source>
</evidence>
<evidence type="ECO:0000256" key="2">
    <source>
        <dbReference type="ARBA" id="ARBA00005447"/>
    </source>
</evidence>
<dbReference type="GO" id="GO:0007623">
    <property type="term" value="P:circadian rhythm"/>
    <property type="evidence" value="ECO:0007669"/>
    <property type="project" value="TreeGrafter"/>
</dbReference>
<dbReference type="PROSITE" id="PS01250">
    <property type="entry name" value="CHH_MIH_GIH"/>
    <property type="match status" value="1"/>
</dbReference>
<dbReference type="GO" id="GO:0005184">
    <property type="term" value="F:neuropeptide hormone activity"/>
    <property type="evidence" value="ECO:0007669"/>
    <property type="project" value="InterPro"/>
</dbReference>
<accession>A0A2I6QG67</accession>
<evidence type="ECO:0000256" key="4">
    <source>
        <dbReference type="ARBA" id="ARBA00022702"/>
    </source>
</evidence>
<dbReference type="Pfam" id="PF01147">
    <property type="entry name" value="Crust_neurohorm"/>
    <property type="match status" value="1"/>
</dbReference>
<protein>
    <submittedName>
        <fullName evidence="8">MIH-VIH family peptide 2</fullName>
    </submittedName>
</protein>
<keyword evidence="5 7" id="KW-1015">Disulfide bond</keyword>
<feature type="disulfide bond" evidence="7">
    <location>
        <begin position="39"/>
        <end position="76"/>
    </location>
</feature>
<evidence type="ECO:0000256" key="5">
    <source>
        <dbReference type="ARBA" id="ARBA00023157"/>
    </source>
</evidence>
<reference evidence="8" key="1">
    <citation type="submission" date="2016-12" db="EMBL/GenBank/DDBJ databases">
        <authorList>
            <person name="Song W.-J."/>
            <person name="Kurnit D.M."/>
        </authorList>
    </citation>
    <scope>NUCLEOTIDE SEQUENCE</scope>
</reference>
<dbReference type="PANTHER" id="PTHR35981">
    <property type="entry name" value="ION TRANSPORT PEPTIDE, ISOFORM C"/>
    <property type="match status" value="1"/>
</dbReference>
<sequence>MMSRSESRFASQKSRLVAVAVMAVLWSIGVQWVAAGRECSNLNGNRDIFRVVDWICEDCHNIFRGRNLATLCRRNCFWNTDFLWCVNSTERHSQRDDLTRFVAILNARR</sequence>
<evidence type="ECO:0000256" key="3">
    <source>
        <dbReference type="ARBA" id="ARBA00022525"/>
    </source>
</evidence>
<dbReference type="InterPro" id="IPR001262">
    <property type="entry name" value="Hyperglycemic2"/>
</dbReference>
<dbReference type="GO" id="GO:0005576">
    <property type="term" value="C:extracellular region"/>
    <property type="evidence" value="ECO:0007669"/>
    <property type="project" value="UniProtKB-SubCell"/>
</dbReference>
<name>A0A2I6QG67_9EUCA</name>
<evidence type="ECO:0000256" key="6">
    <source>
        <dbReference type="ARBA" id="ARBA00023320"/>
    </source>
</evidence>
<keyword evidence="3" id="KW-0964">Secreted</keyword>
<dbReference type="SUPFAM" id="SSF81778">
    <property type="entry name" value="Crustacean CHH/MIH/GIH neurohormone"/>
    <property type="match status" value="1"/>
</dbReference>
<organism evidence="8">
    <name type="scientific">Metopograpsus thukuhar</name>
    <dbReference type="NCBI Taxonomy" id="156081"/>
    <lineage>
        <taxon>Eukaryota</taxon>
        <taxon>Metazoa</taxon>
        <taxon>Ecdysozoa</taxon>
        <taxon>Arthropoda</taxon>
        <taxon>Crustacea</taxon>
        <taxon>Multicrustacea</taxon>
        <taxon>Malacostraca</taxon>
        <taxon>Eumalacostraca</taxon>
        <taxon>Eucarida</taxon>
        <taxon>Decapoda</taxon>
        <taxon>Pleocyemata</taxon>
        <taxon>Brachyura</taxon>
        <taxon>Eubrachyura</taxon>
        <taxon>Grapsoidea</taxon>
        <taxon>Grapsidae</taxon>
        <taxon>Metopograpsus</taxon>
    </lineage>
</organism>
<dbReference type="PRINTS" id="PR00549">
    <property type="entry name" value="HYPRGLYCEMC2"/>
</dbReference>
<keyword evidence="6" id="KW-0527">Neuropeptide</keyword>
<dbReference type="GO" id="GO:0007218">
    <property type="term" value="P:neuropeptide signaling pathway"/>
    <property type="evidence" value="ECO:0007669"/>
    <property type="project" value="UniProtKB-KW"/>
</dbReference>
<dbReference type="PRINTS" id="PR00550">
    <property type="entry name" value="HYPRGLYCEMIC"/>
</dbReference>
<reference evidence="8" key="2">
    <citation type="journal article" date="2017" name="Gen. Comp. Endocrinol.">
        <title>Characterization of the neuropeptidome of a Southern Ocean decapod, the Antarctic shrimp Chorismus antarcticus: Focusing on a new decapod ITP-like peptide belonging to the CHH peptide family.</title>
        <authorList>
            <person name="Toullec J.Y."/>
            <person name="Corre E."/>
            <person name="Mandon P."/>
            <person name="Gonzalez-Aravena M."/>
            <person name="Ollivaux C."/>
            <person name="Lee C.Y."/>
        </authorList>
    </citation>
    <scope>NUCLEOTIDE SEQUENCE</scope>
</reference>
<dbReference type="AlphaFoldDB" id="A0A2I6QG67"/>
<dbReference type="InterPro" id="IPR001166">
    <property type="entry name" value="Hyperglycemic"/>
</dbReference>
<feature type="disulfide bond" evidence="7">
    <location>
        <begin position="56"/>
        <end position="72"/>
    </location>
</feature>
<dbReference type="EMBL" id="KY284581">
    <property type="protein sequence ID" value="AUN35184.1"/>
    <property type="molecule type" value="mRNA"/>
</dbReference>
<keyword evidence="4" id="KW-0372">Hormone</keyword>
<dbReference type="InterPro" id="IPR018251">
    <property type="entry name" value="Crust_neurhormone_CS"/>
</dbReference>
<dbReference type="InterPro" id="IPR031098">
    <property type="entry name" value="Crust_neurohorm"/>
</dbReference>
<feature type="disulfide bond" evidence="7">
    <location>
        <begin position="59"/>
        <end position="85"/>
    </location>
</feature>
<comment type="similarity">
    <text evidence="2">Belongs to the arthropod CHH/MIH/GIH/VIH hormone family.</text>
</comment>
<dbReference type="InterPro" id="IPR035957">
    <property type="entry name" value="Crust_neurohorm_sf"/>
</dbReference>
<dbReference type="Gene3D" id="1.10.2010.10">
    <property type="entry name" value="Crustacean CHH/MIH/GIH neurohormone"/>
    <property type="match status" value="1"/>
</dbReference>
<comment type="subcellular location">
    <subcellularLocation>
        <location evidence="1">Secreted</location>
    </subcellularLocation>
</comment>
<evidence type="ECO:0000313" key="8">
    <source>
        <dbReference type="EMBL" id="AUN35184.1"/>
    </source>
</evidence>
<evidence type="ECO:0000256" key="1">
    <source>
        <dbReference type="ARBA" id="ARBA00004613"/>
    </source>
</evidence>